<comment type="similarity">
    <text evidence="2">Belongs to the major facilitator superfamily. EmrB family.</text>
</comment>
<keyword evidence="6 8" id="KW-1133">Transmembrane helix</keyword>
<feature type="transmembrane region" description="Helical" evidence="8">
    <location>
        <begin position="333"/>
        <end position="350"/>
    </location>
</feature>
<dbReference type="Gene3D" id="1.20.1250.20">
    <property type="entry name" value="MFS general substrate transporter like domains"/>
    <property type="match status" value="1"/>
</dbReference>
<sequence>MNAKTKENDRSKWIVLMITVISTFMNTLDGSIVNVALPAMSKALHVDTGSITWVVSAYLIVITVCILIFGRLGDLKGQGKIFRYGLLVFTIGSFLCGLMHTLPLILIARAIQAVGASASMANSQGIIARTFPPEERGRALGINGTFVALGTMVGPALGGLIISFASWEYLFWVNVPIGLLAYFANLKFSGPEDPVSDEKLDLWGSFLFTFAIAPLFIALEYGQTIGYTHWLILLLFAVSFVSLIAFYIVERKGDAPLLDLHIFENKWFTVSIFCAFTSFVAISCSNIILPFYLQNALSMSPGKAGLYMTIYPVILALVAPASGYLSDKIGSEVLTLIGLFLTSAGLYLMATLNEHPVLWILGLYIGVMSFGNGLFQSPNNSLVMSMLPPEKLGIGGSVNALVRNVGFTVGIAMSTATLYAGMSYKIGKHVTGYVPGRNDAFIFGMRISYIAGATVCMVGVAVTAIRLYNRRKQTKKEATEPDMQ</sequence>
<dbReference type="InterPro" id="IPR036259">
    <property type="entry name" value="MFS_trans_sf"/>
</dbReference>
<comment type="caution">
    <text evidence="10">The sequence shown here is derived from an EMBL/GenBank/DDBJ whole genome shotgun (WGS) entry which is preliminary data.</text>
</comment>
<dbReference type="Proteomes" id="UP001082703">
    <property type="component" value="Unassembled WGS sequence"/>
</dbReference>
<organism evidence="10 11">
    <name type="scientific">Caproiciproducens galactitolivorans</name>
    <dbReference type="NCBI Taxonomy" id="642589"/>
    <lineage>
        <taxon>Bacteria</taxon>
        <taxon>Bacillati</taxon>
        <taxon>Bacillota</taxon>
        <taxon>Clostridia</taxon>
        <taxon>Eubacteriales</taxon>
        <taxon>Acutalibacteraceae</taxon>
        <taxon>Caproiciproducens</taxon>
    </lineage>
</organism>
<dbReference type="RefSeq" id="WP_268057016.1">
    <property type="nucleotide sequence ID" value="NZ_JAPOHA010000002.1"/>
</dbReference>
<evidence type="ECO:0000256" key="8">
    <source>
        <dbReference type="SAM" id="Phobius"/>
    </source>
</evidence>
<keyword evidence="3" id="KW-0813">Transport</keyword>
<dbReference type="InterPro" id="IPR020846">
    <property type="entry name" value="MFS_dom"/>
</dbReference>
<dbReference type="SUPFAM" id="SSF103473">
    <property type="entry name" value="MFS general substrate transporter"/>
    <property type="match status" value="1"/>
</dbReference>
<feature type="transmembrane region" description="Helical" evidence="8">
    <location>
        <begin position="440"/>
        <end position="468"/>
    </location>
</feature>
<keyword evidence="4" id="KW-1003">Cell membrane</keyword>
<feature type="transmembrane region" description="Helical" evidence="8">
    <location>
        <begin position="140"/>
        <end position="163"/>
    </location>
</feature>
<evidence type="ECO:0000256" key="4">
    <source>
        <dbReference type="ARBA" id="ARBA00022475"/>
    </source>
</evidence>
<dbReference type="InterPro" id="IPR004638">
    <property type="entry name" value="EmrB-like"/>
</dbReference>
<feature type="transmembrane region" description="Helical" evidence="8">
    <location>
        <begin position="305"/>
        <end position="326"/>
    </location>
</feature>
<evidence type="ECO:0000313" key="11">
    <source>
        <dbReference type="Proteomes" id="UP001082703"/>
    </source>
</evidence>
<dbReference type="EMBL" id="JAPOHA010000002">
    <property type="protein sequence ID" value="MCY1713004.1"/>
    <property type="molecule type" value="Genomic_DNA"/>
</dbReference>
<feature type="transmembrane region" description="Helical" evidence="8">
    <location>
        <begin position="396"/>
        <end position="420"/>
    </location>
</feature>
<evidence type="ECO:0000313" key="10">
    <source>
        <dbReference type="EMBL" id="MCY1713004.1"/>
    </source>
</evidence>
<feature type="transmembrane region" description="Helical" evidence="8">
    <location>
        <begin position="227"/>
        <end position="249"/>
    </location>
</feature>
<evidence type="ECO:0000256" key="5">
    <source>
        <dbReference type="ARBA" id="ARBA00022692"/>
    </source>
</evidence>
<evidence type="ECO:0000256" key="2">
    <source>
        <dbReference type="ARBA" id="ARBA00008537"/>
    </source>
</evidence>
<protein>
    <submittedName>
        <fullName evidence="10">MFS transporter</fullName>
    </submittedName>
</protein>
<dbReference type="Pfam" id="PF07690">
    <property type="entry name" value="MFS_1"/>
    <property type="match status" value="2"/>
</dbReference>
<feature type="transmembrane region" description="Helical" evidence="8">
    <location>
        <begin position="356"/>
        <end position="375"/>
    </location>
</feature>
<dbReference type="NCBIfam" id="TIGR00711">
    <property type="entry name" value="efflux_EmrB"/>
    <property type="match status" value="1"/>
</dbReference>
<proteinExistence type="inferred from homology"/>
<evidence type="ECO:0000256" key="1">
    <source>
        <dbReference type="ARBA" id="ARBA00004651"/>
    </source>
</evidence>
<dbReference type="PROSITE" id="PS50850">
    <property type="entry name" value="MFS"/>
    <property type="match status" value="1"/>
</dbReference>
<dbReference type="Gene3D" id="1.20.1720.10">
    <property type="entry name" value="Multidrug resistance protein D"/>
    <property type="match status" value="1"/>
</dbReference>
<dbReference type="InterPro" id="IPR011701">
    <property type="entry name" value="MFS"/>
</dbReference>
<evidence type="ECO:0000256" key="7">
    <source>
        <dbReference type="ARBA" id="ARBA00023136"/>
    </source>
</evidence>
<reference evidence="10 11" key="1">
    <citation type="submission" date="2022-11" db="EMBL/GenBank/DDBJ databases">
        <authorList>
            <person name="Caiyu Z."/>
        </authorList>
    </citation>
    <scope>NUCLEOTIDE SEQUENCE [LARGE SCALE GENOMIC DNA]</scope>
    <source>
        <strain evidence="10 11">YR-4</strain>
    </source>
</reference>
<comment type="subcellular location">
    <subcellularLocation>
        <location evidence="1">Cell membrane</location>
        <topology evidence="1">Multi-pass membrane protein</topology>
    </subcellularLocation>
</comment>
<keyword evidence="7 8" id="KW-0472">Membrane</keyword>
<feature type="transmembrane region" description="Helical" evidence="8">
    <location>
        <begin position="49"/>
        <end position="69"/>
    </location>
</feature>
<accession>A0ABT4BQ38</accession>
<dbReference type="CDD" id="cd17321">
    <property type="entry name" value="MFS_MMR_MDR_like"/>
    <property type="match status" value="1"/>
</dbReference>
<evidence type="ECO:0000256" key="3">
    <source>
        <dbReference type="ARBA" id="ARBA00022448"/>
    </source>
</evidence>
<evidence type="ECO:0000259" key="9">
    <source>
        <dbReference type="PROSITE" id="PS50850"/>
    </source>
</evidence>
<feature type="transmembrane region" description="Helical" evidence="8">
    <location>
        <begin position="12"/>
        <end position="37"/>
    </location>
</feature>
<feature type="transmembrane region" description="Helical" evidence="8">
    <location>
        <begin position="169"/>
        <end position="188"/>
    </location>
</feature>
<dbReference type="PRINTS" id="PR01036">
    <property type="entry name" value="TCRTETB"/>
</dbReference>
<gene>
    <name evidence="10" type="ORF">OUY18_01885</name>
</gene>
<feature type="transmembrane region" description="Helical" evidence="8">
    <location>
        <begin position="81"/>
        <end position="100"/>
    </location>
</feature>
<dbReference type="PANTHER" id="PTHR42718">
    <property type="entry name" value="MAJOR FACILITATOR SUPERFAMILY MULTIDRUG TRANSPORTER MFSC"/>
    <property type="match status" value="1"/>
</dbReference>
<feature type="transmembrane region" description="Helical" evidence="8">
    <location>
        <begin position="270"/>
        <end position="293"/>
    </location>
</feature>
<feature type="domain" description="Major facilitator superfamily (MFS) profile" evidence="9">
    <location>
        <begin position="15"/>
        <end position="471"/>
    </location>
</feature>
<name>A0ABT4BQ38_9FIRM</name>
<evidence type="ECO:0000256" key="6">
    <source>
        <dbReference type="ARBA" id="ARBA00022989"/>
    </source>
</evidence>
<keyword evidence="11" id="KW-1185">Reference proteome</keyword>
<keyword evidence="5 8" id="KW-0812">Transmembrane</keyword>
<dbReference type="PANTHER" id="PTHR42718:SF9">
    <property type="entry name" value="MAJOR FACILITATOR SUPERFAMILY MULTIDRUG TRANSPORTER MFSC"/>
    <property type="match status" value="1"/>
</dbReference>